<proteinExistence type="predicted"/>
<evidence type="ECO:0000313" key="1">
    <source>
        <dbReference type="EMBL" id="RNJ48141.1"/>
    </source>
</evidence>
<dbReference type="AlphaFoldDB" id="A0A3M9XJS6"/>
<accession>A0A3M9XJS6</accession>
<dbReference type="EMBL" id="QWDD01000003">
    <property type="protein sequence ID" value="RNJ48141.1"/>
    <property type="molecule type" value="Genomic_DNA"/>
</dbReference>
<sequence length="70" mass="7749">MNEDEEEALEVMQRAIMRANVDYPGFEGGRPRDPILRDSDESRHLAMAAMNGLRKAGFEIVRVGSGASRA</sequence>
<dbReference type="RefSeq" id="WP_123177887.1">
    <property type="nucleotide sequence ID" value="NZ_QWDD01000003.1"/>
</dbReference>
<organism evidence="1 2">
    <name type="scientific">Methylocystis hirsuta</name>
    <dbReference type="NCBI Taxonomy" id="369798"/>
    <lineage>
        <taxon>Bacteria</taxon>
        <taxon>Pseudomonadati</taxon>
        <taxon>Pseudomonadota</taxon>
        <taxon>Alphaproteobacteria</taxon>
        <taxon>Hyphomicrobiales</taxon>
        <taxon>Methylocystaceae</taxon>
        <taxon>Methylocystis</taxon>
    </lineage>
</organism>
<gene>
    <name evidence="1" type="ORF">D1O30_20170</name>
</gene>
<reference evidence="1 2" key="1">
    <citation type="submission" date="2018-08" db="EMBL/GenBank/DDBJ databases">
        <title>Genome sequence of Methylocystis hirsuta CSC1, a methanotroph able to accumulate PHAs.</title>
        <authorList>
            <person name="Bordel S."/>
            <person name="Rodriguez E."/>
            <person name="Gancedo J."/>
            <person name="Munoz R."/>
        </authorList>
    </citation>
    <scope>NUCLEOTIDE SEQUENCE [LARGE SCALE GENOMIC DNA]</scope>
    <source>
        <strain evidence="1 2">CSC1</strain>
    </source>
</reference>
<dbReference type="Proteomes" id="UP000268623">
    <property type="component" value="Unassembled WGS sequence"/>
</dbReference>
<name>A0A3M9XJS6_9HYPH</name>
<protein>
    <submittedName>
        <fullName evidence="1">Uncharacterized protein</fullName>
    </submittedName>
</protein>
<keyword evidence="2" id="KW-1185">Reference proteome</keyword>
<evidence type="ECO:0000313" key="2">
    <source>
        <dbReference type="Proteomes" id="UP000268623"/>
    </source>
</evidence>
<comment type="caution">
    <text evidence="1">The sequence shown here is derived from an EMBL/GenBank/DDBJ whole genome shotgun (WGS) entry which is preliminary data.</text>
</comment>